<dbReference type="PANTHER" id="PTHR21581">
    <property type="entry name" value="D-ALANYL-D-ALANINE CARBOXYPEPTIDASE"/>
    <property type="match status" value="1"/>
</dbReference>
<dbReference type="EMBL" id="QJKC01000001">
    <property type="protein sequence ID" value="PXX50991.1"/>
    <property type="molecule type" value="Genomic_DNA"/>
</dbReference>
<evidence type="ECO:0000256" key="15">
    <source>
        <dbReference type="RuleBase" id="RU004016"/>
    </source>
</evidence>
<dbReference type="Gene3D" id="3.40.710.10">
    <property type="entry name" value="DD-peptidase/beta-lactamase superfamily"/>
    <property type="match status" value="1"/>
</dbReference>
<evidence type="ECO:0000313" key="18">
    <source>
        <dbReference type="EMBL" id="PXX50991.1"/>
    </source>
</evidence>
<keyword evidence="9" id="KW-0133">Cell shape</keyword>
<feature type="active site" description="Acyl-ester intermediate" evidence="13">
    <location>
        <position position="62"/>
    </location>
</feature>
<dbReference type="GO" id="GO:0006508">
    <property type="term" value="P:proteolysis"/>
    <property type="evidence" value="ECO:0007669"/>
    <property type="project" value="UniProtKB-KW"/>
</dbReference>
<dbReference type="OrthoDB" id="9795979at2"/>
<feature type="signal peptide" evidence="16">
    <location>
        <begin position="1"/>
        <end position="24"/>
    </location>
</feature>
<dbReference type="InterPro" id="IPR015956">
    <property type="entry name" value="Peniciliin-bd_prot_C_sf"/>
</dbReference>
<evidence type="ECO:0000256" key="12">
    <source>
        <dbReference type="ARBA" id="ARBA00034000"/>
    </source>
</evidence>
<feature type="active site" evidence="13">
    <location>
        <position position="122"/>
    </location>
</feature>
<dbReference type="SMART" id="SM00936">
    <property type="entry name" value="PBP5_C"/>
    <property type="match status" value="1"/>
</dbReference>
<comment type="catalytic activity">
    <reaction evidence="12">
        <text>Preferential cleavage: (Ac)2-L-Lys-D-Ala-|-D-Ala. Also transpeptidation of peptidyl-alanyl moieties that are N-acyl substituents of D-alanine.</text>
        <dbReference type="EC" id="3.4.16.4"/>
    </reaction>
</comment>
<comment type="pathway">
    <text evidence="2">Cell wall biogenesis; peptidoglycan biosynthesis.</text>
</comment>
<reference evidence="18 19" key="1">
    <citation type="submission" date="2018-05" db="EMBL/GenBank/DDBJ databases">
        <title>Genomic Encyclopedia of Type Strains, Phase IV (KMG-IV): sequencing the most valuable type-strain genomes for metagenomic binning, comparative biology and taxonomic classification.</title>
        <authorList>
            <person name="Goeker M."/>
        </authorList>
    </citation>
    <scope>NUCLEOTIDE SEQUENCE [LARGE SCALE GENOMIC DNA]</scope>
    <source>
        <strain evidence="18 19">DSM 25134</strain>
    </source>
</reference>
<dbReference type="Gene3D" id="2.60.410.10">
    <property type="entry name" value="D-Ala-D-Ala carboxypeptidase, C-terminal domain"/>
    <property type="match status" value="1"/>
</dbReference>
<dbReference type="PANTHER" id="PTHR21581:SF6">
    <property type="entry name" value="TRAFFICKING PROTEIN PARTICLE COMPLEX SUBUNIT 12"/>
    <property type="match status" value="1"/>
</dbReference>
<evidence type="ECO:0000256" key="11">
    <source>
        <dbReference type="ARBA" id="ARBA00023316"/>
    </source>
</evidence>
<dbReference type="UniPathway" id="UPA00219"/>
<evidence type="ECO:0000256" key="13">
    <source>
        <dbReference type="PIRSR" id="PIRSR618044-1"/>
    </source>
</evidence>
<evidence type="ECO:0000256" key="6">
    <source>
        <dbReference type="ARBA" id="ARBA00022670"/>
    </source>
</evidence>
<comment type="caution">
    <text evidence="18">The sequence shown here is derived from an EMBL/GenBank/DDBJ whole genome shotgun (WGS) entry which is preliminary data.</text>
</comment>
<dbReference type="InterPro" id="IPR012907">
    <property type="entry name" value="Peptidase_S11_C"/>
</dbReference>
<dbReference type="InterPro" id="IPR018044">
    <property type="entry name" value="Peptidase_S11"/>
</dbReference>
<feature type="active site" description="Proton acceptor" evidence="13">
    <location>
        <position position="65"/>
    </location>
</feature>
<sequence>MKTTISRILLAATLALPVAASATAAFVPPVPEIAGKAYYLVDFNSGQVLAAQGPDARVEPASLTKLMTAYLTFKAVKEKRLTLDQMLTVSSRGWKTDGSRMFLDPKVPVKVDDLIKGMIVQSGNDACVTLAEAIAGSEDVFAQLMTQQAQKLGMKNTQFRNATGLPHADHYTTVHDLAILSAALIRDFPEFYPTYSIKSFTYNNITQPNRNLLLYRDPNVDGMKTGYTDTAGYNMITSSHRDGRRVISVVVGTASPEARAVESSKLLNYGLQFFDTPKLYSAAKPVSDVPVYKGAAKSVPVGFSQDVYATVVKGQAAQLKADLSTMQPLIAPIKAGQTVGKLVVSLDGKPLLERPVVALQTVEEGGFFSRLWDSIKLMLGWK</sequence>
<organism evidence="18 19">
    <name type="scientific">Aquitalea magnusonii</name>
    <dbReference type="NCBI Taxonomy" id="332411"/>
    <lineage>
        <taxon>Bacteria</taxon>
        <taxon>Pseudomonadati</taxon>
        <taxon>Pseudomonadota</taxon>
        <taxon>Betaproteobacteria</taxon>
        <taxon>Neisseriales</taxon>
        <taxon>Chromobacteriaceae</taxon>
        <taxon>Aquitalea</taxon>
    </lineage>
</organism>
<dbReference type="SUPFAM" id="SSF56601">
    <property type="entry name" value="beta-lactamase/transpeptidase-like"/>
    <property type="match status" value="1"/>
</dbReference>
<keyword evidence="10" id="KW-0573">Peptidoglycan synthesis</keyword>
<evidence type="ECO:0000256" key="10">
    <source>
        <dbReference type="ARBA" id="ARBA00022984"/>
    </source>
</evidence>
<dbReference type="GO" id="GO:0071555">
    <property type="term" value="P:cell wall organization"/>
    <property type="evidence" value="ECO:0007669"/>
    <property type="project" value="UniProtKB-KW"/>
</dbReference>
<keyword evidence="5" id="KW-0121">Carboxypeptidase</keyword>
<dbReference type="GO" id="GO:0009252">
    <property type="term" value="P:peptidoglycan biosynthetic process"/>
    <property type="evidence" value="ECO:0007669"/>
    <property type="project" value="UniProtKB-UniPathway"/>
</dbReference>
<dbReference type="Proteomes" id="UP000248395">
    <property type="component" value="Unassembled WGS sequence"/>
</dbReference>
<keyword evidence="19" id="KW-1185">Reference proteome</keyword>
<evidence type="ECO:0000256" key="2">
    <source>
        <dbReference type="ARBA" id="ARBA00004752"/>
    </source>
</evidence>
<evidence type="ECO:0000256" key="4">
    <source>
        <dbReference type="ARBA" id="ARBA00012448"/>
    </source>
</evidence>
<evidence type="ECO:0000256" key="1">
    <source>
        <dbReference type="ARBA" id="ARBA00003217"/>
    </source>
</evidence>
<name>A0A318JM53_9NEIS</name>
<dbReference type="InterPro" id="IPR001967">
    <property type="entry name" value="Peptidase_S11_N"/>
</dbReference>
<evidence type="ECO:0000259" key="17">
    <source>
        <dbReference type="SMART" id="SM00936"/>
    </source>
</evidence>
<evidence type="ECO:0000256" key="8">
    <source>
        <dbReference type="ARBA" id="ARBA00022801"/>
    </source>
</evidence>
<evidence type="ECO:0000256" key="14">
    <source>
        <dbReference type="PIRSR" id="PIRSR618044-2"/>
    </source>
</evidence>
<accession>A0A318JM53</accession>
<evidence type="ECO:0000256" key="7">
    <source>
        <dbReference type="ARBA" id="ARBA00022729"/>
    </source>
</evidence>
<dbReference type="GO" id="GO:0009002">
    <property type="term" value="F:serine-type D-Ala-D-Ala carboxypeptidase activity"/>
    <property type="evidence" value="ECO:0007669"/>
    <property type="project" value="UniProtKB-EC"/>
</dbReference>
<dbReference type="EC" id="3.4.16.4" evidence="4"/>
<dbReference type="AlphaFoldDB" id="A0A318JM53"/>
<evidence type="ECO:0000256" key="5">
    <source>
        <dbReference type="ARBA" id="ARBA00022645"/>
    </source>
</evidence>
<dbReference type="SUPFAM" id="SSF69189">
    <property type="entry name" value="Penicillin-binding protein associated domain"/>
    <property type="match status" value="1"/>
</dbReference>
<dbReference type="RefSeq" id="WP_059286398.1">
    <property type="nucleotide sequence ID" value="NZ_LNQU01000076.1"/>
</dbReference>
<keyword evidence="7 16" id="KW-0732">Signal</keyword>
<comment type="function">
    <text evidence="1">Removes C-terminal D-alanyl residues from sugar-peptide cell wall precursors.</text>
</comment>
<gene>
    <name evidence="18" type="ORF">DFR38_10146</name>
</gene>
<feature type="chain" id="PRO_5016438665" description="serine-type D-Ala-D-Ala carboxypeptidase" evidence="16">
    <location>
        <begin position="25"/>
        <end position="382"/>
    </location>
</feature>
<keyword evidence="6" id="KW-0645">Protease</keyword>
<evidence type="ECO:0000256" key="3">
    <source>
        <dbReference type="ARBA" id="ARBA00007164"/>
    </source>
</evidence>
<protein>
    <recommendedName>
        <fullName evidence="4">serine-type D-Ala-D-Ala carboxypeptidase</fullName>
        <ecNumber evidence="4">3.4.16.4</ecNumber>
    </recommendedName>
</protein>
<keyword evidence="8" id="KW-0378">Hydrolase</keyword>
<evidence type="ECO:0000256" key="16">
    <source>
        <dbReference type="SAM" id="SignalP"/>
    </source>
</evidence>
<dbReference type="InterPro" id="IPR037167">
    <property type="entry name" value="Peptidase_S11_C_sf"/>
</dbReference>
<dbReference type="Pfam" id="PF00768">
    <property type="entry name" value="Peptidase_S11"/>
    <property type="match status" value="1"/>
</dbReference>
<dbReference type="InterPro" id="IPR012338">
    <property type="entry name" value="Beta-lactam/transpept-like"/>
</dbReference>
<evidence type="ECO:0000256" key="9">
    <source>
        <dbReference type="ARBA" id="ARBA00022960"/>
    </source>
</evidence>
<keyword evidence="11" id="KW-0961">Cell wall biogenesis/degradation</keyword>
<dbReference type="PRINTS" id="PR00725">
    <property type="entry name" value="DADACBPTASE1"/>
</dbReference>
<dbReference type="Pfam" id="PF07943">
    <property type="entry name" value="PBP5_C"/>
    <property type="match status" value="1"/>
</dbReference>
<feature type="binding site" evidence="14">
    <location>
        <position position="224"/>
    </location>
    <ligand>
        <name>substrate</name>
    </ligand>
</feature>
<feature type="domain" description="Peptidase S11 D-Ala-D-Ala carboxypeptidase A C-terminal" evidence="17">
    <location>
        <begin position="274"/>
        <end position="364"/>
    </location>
</feature>
<dbReference type="GO" id="GO:0008360">
    <property type="term" value="P:regulation of cell shape"/>
    <property type="evidence" value="ECO:0007669"/>
    <property type="project" value="UniProtKB-KW"/>
</dbReference>
<evidence type="ECO:0000313" key="19">
    <source>
        <dbReference type="Proteomes" id="UP000248395"/>
    </source>
</evidence>
<comment type="similarity">
    <text evidence="3 15">Belongs to the peptidase S11 family.</text>
</comment>
<proteinExistence type="inferred from homology"/>